<reference evidence="1" key="2">
    <citation type="submission" date="2022-06" db="UniProtKB">
        <authorList>
            <consortium name="EnsemblMetazoa"/>
        </authorList>
    </citation>
    <scope>IDENTIFICATION</scope>
    <source>
        <strain evidence="1">p50T (Dazao)</strain>
    </source>
</reference>
<evidence type="ECO:0000313" key="2">
    <source>
        <dbReference type="Proteomes" id="UP000005204"/>
    </source>
</evidence>
<keyword evidence="2" id="KW-1185">Reference proteome</keyword>
<dbReference type="EnsemblMetazoa" id="XM_038019829.1">
    <property type="protein sequence ID" value="XP_037875757.1"/>
    <property type="gene ID" value="LOC119630431"/>
</dbReference>
<dbReference type="Proteomes" id="UP000005204">
    <property type="component" value="Unassembled WGS sequence"/>
</dbReference>
<protein>
    <submittedName>
        <fullName evidence="1">Uncharacterized protein</fullName>
    </submittedName>
</protein>
<dbReference type="AlphaFoldDB" id="A0A8R2M793"/>
<reference evidence="2" key="1">
    <citation type="journal article" date="2008" name="Insect Biochem. Mol. Biol.">
        <title>The genome of a lepidopteran model insect, the silkworm Bombyx mori.</title>
        <authorList>
            <consortium name="International Silkworm Genome Consortium"/>
        </authorList>
    </citation>
    <scope>NUCLEOTIDE SEQUENCE [LARGE SCALE GENOMIC DNA]</scope>
    <source>
        <strain evidence="2">p50T</strain>
    </source>
</reference>
<accession>A0A8R2M793</accession>
<evidence type="ECO:0000313" key="1">
    <source>
        <dbReference type="EnsemblMetazoa" id="XP_037875757.1"/>
    </source>
</evidence>
<organism evidence="1 2">
    <name type="scientific">Bombyx mori</name>
    <name type="common">Silk moth</name>
    <dbReference type="NCBI Taxonomy" id="7091"/>
    <lineage>
        <taxon>Eukaryota</taxon>
        <taxon>Metazoa</taxon>
        <taxon>Ecdysozoa</taxon>
        <taxon>Arthropoda</taxon>
        <taxon>Hexapoda</taxon>
        <taxon>Insecta</taxon>
        <taxon>Pterygota</taxon>
        <taxon>Neoptera</taxon>
        <taxon>Endopterygota</taxon>
        <taxon>Lepidoptera</taxon>
        <taxon>Glossata</taxon>
        <taxon>Ditrysia</taxon>
        <taxon>Bombycoidea</taxon>
        <taxon>Bombycidae</taxon>
        <taxon>Bombycinae</taxon>
        <taxon>Bombyx</taxon>
    </lineage>
</organism>
<sequence>MRLQSCWASSGSPLLSPQCGLVAAVGSLLGGIPQDLQRVLVWIVLRRLGGDGESLDREVVLKGFVRVRVGRRRVSHEVDALSSTSRECSAHDPPERSTRCHRLIASSRPHLLRHQ</sequence>
<proteinExistence type="predicted"/>
<name>A0A8R2M793_BOMMO</name>